<dbReference type="EMBL" id="NCKW01017054">
    <property type="protein sequence ID" value="POM59698.1"/>
    <property type="molecule type" value="Genomic_DNA"/>
</dbReference>
<accession>A0A2P4X2C7</accession>
<keyword evidence="2" id="KW-1185">Reference proteome</keyword>
<proteinExistence type="predicted"/>
<dbReference type="AlphaFoldDB" id="A0A2P4X2C7"/>
<organism evidence="1 2">
    <name type="scientific">Phytophthora palmivora</name>
    <dbReference type="NCBI Taxonomy" id="4796"/>
    <lineage>
        <taxon>Eukaryota</taxon>
        <taxon>Sar</taxon>
        <taxon>Stramenopiles</taxon>
        <taxon>Oomycota</taxon>
        <taxon>Peronosporomycetes</taxon>
        <taxon>Peronosporales</taxon>
        <taxon>Peronosporaceae</taxon>
        <taxon>Phytophthora</taxon>
    </lineage>
</organism>
<dbReference type="Proteomes" id="UP000237271">
    <property type="component" value="Unassembled WGS sequence"/>
</dbReference>
<evidence type="ECO:0000313" key="1">
    <source>
        <dbReference type="EMBL" id="POM59698.1"/>
    </source>
</evidence>
<dbReference type="OrthoDB" id="125104at2759"/>
<protein>
    <submittedName>
        <fullName evidence="1">Uncharacterized protein</fullName>
    </submittedName>
</protein>
<reference evidence="1 2" key="1">
    <citation type="journal article" date="2017" name="Genome Biol. Evol.">
        <title>Phytophthora megakarya and P. palmivora, closely related causal agents of cacao black pod rot, underwent increases in genome sizes and gene numbers by different mechanisms.</title>
        <authorList>
            <person name="Ali S.S."/>
            <person name="Shao J."/>
            <person name="Lary D.J."/>
            <person name="Kronmiller B."/>
            <person name="Shen D."/>
            <person name="Strem M.D."/>
            <person name="Amoako-Attah I."/>
            <person name="Akrofi A.Y."/>
            <person name="Begoude B.A."/>
            <person name="Ten Hoopen G.M."/>
            <person name="Coulibaly K."/>
            <person name="Kebe B.I."/>
            <person name="Melnick R.L."/>
            <person name="Guiltinan M.J."/>
            <person name="Tyler B.M."/>
            <person name="Meinhardt L.W."/>
            <person name="Bailey B.A."/>
        </authorList>
    </citation>
    <scope>NUCLEOTIDE SEQUENCE [LARGE SCALE GENOMIC DNA]</scope>
    <source>
        <strain evidence="2">sbr112.9</strain>
    </source>
</reference>
<comment type="caution">
    <text evidence="1">The sequence shown here is derived from an EMBL/GenBank/DDBJ whole genome shotgun (WGS) entry which is preliminary data.</text>
</comment>
<gene>
    <name evidence="1" type="ORF">PHPALM_31531</name>
</gene>
<evidence type="ECO:0000313" key="2">
    <source>
        <dbReference type="Proteomes" id="UP000237271"/>
    </source>
</evidence>
<sequence>MWANYVRVFTAGNTTTNRIESNWNQLKLLLGKKPRLDSTIGGLLAHQTTIIRQLLTAMRRHTTSSRQPDSVPDYISIVAKHLSDDMLAKVRCQWDYYMVFLSDTTCIKRGDVGEWEVTTRGYTYHC</sequence>
<name>A0A2P4X2C7_9STRA</name>